<proteinExistence type="predicted"/>
<dbReference type="Proteomes" id="UP000287651">
    <property type="component" value="Unassembled WGS sequence"/>
</dbReference>
<dbReference type="AlphaFoldDB" id="A0A427AM71"/>
<evidence type="ECO:0000313" key="2">
    <source>
        <dbReference type="Proteomes" id="UP000287651"/>
    </source>
</evidence>
<dbReference type="EMBL" id="AMZH03001967">
    <property type="protein sequence ID" value="RRT77300.1"/>
    <property type="molecule type" value="Genomic_DNA"/>
</dbReference>
<protein>
    <submittedName>
        <fullName evidence="1">Uncharacterized protein</fullName>
    </submittedName>
</protein>
<accession>A0A427AM71</accession>
<sequence>MEESTIVRPDLTWVRSTRHNCSRQNVCLTARTTDGVEKYDDMPTRAVGAGSRPEFQRIRNRPTQLDPRTPSIQLCSISSLSEMIAGVLAYTG</sequence>
<reference evidence="1 2" key="1">
    <citation type="journal article" date="2014" name="Agronomy (Basel)">
        <title>A Draft Genome Sequence for Ensete ventricosum, the Drought-Tolerant Tree Against Hunger.</title>
        <authorList>
            <person name="Harrison J."/>
            <person name="Moore K.A."/>
            <person name="Paszkiewicz K."/>
            <person name="Jones T."/>
            <person name="Grant M."/>
            <person name="Ambacheew D."/>
            <person name="Muzemil S."/>
            <person name="Studholme D.J."/>
        </authorList>
    </citation>
    <scope>NUCLEOTIDE SEQUENCE [LARGE SCALE GENOMIC DNA]</scope>
</reference>
<organism evidence="1 2">
    <name type="scientific">Ensete ventricosum</name>
    <name type="common">Abyssinian banana</name>
    <name type="synonym">Musa ensete</name>
    <dbReference type="NCBI Taxonomy" id="4639"/>
    <lineage>
        <taxon>Eukaryota</taxon>
        <taxon>Viridiplantae</taxon>
        <taxon>Streptophyta</taxon>
        <taxon>Embryophyta</taxon>
        <taxon>Tracheophyta</taxon>
        <taxon>Spermatophyta</taxon>
        <taxon>Magnoliopsida</taxon>
        <taxon>Liliopsida</taxon>
        <taxon>Zingiberales</taxon>
        <taxon>Musaceae</taxon>
        <taxon>Ensete</taxon>
    </lineage>
</organism>
<comment type="caution">
    <text evidence="1">The sequence shown here is derived from an EMBL/GenBank/DDBJ whole genome shotgun (WGS) entry which is preliminary data.</text>
</comment>
<gene>
    <name evidence="1" type="ORF">B296_00005871</name>
</gene>
<evidence type="ECO:0000313" key="1">
    <source>
        <dbReference type="EMBL" id="RRT77300.1"/>
    </source>
</evidence>
<name>A0A427AM71_ENSVE</name>